<feature type="compositionally biased region" description="Pro residues" evidence="1">
    <location>
        <begin position="121"/>
        <end position="136"/>
    </location>
</feature>
<dbReference type="EMBL" id="CAJNJQ010003753">
    <property type="protein sequence ID" value="CAE7204200.1"/>
    <property type="molecule type" value="Genomic_DNA"/>
</dbReference>
<feature type="compositionally biased region" description="Basic and acidic residues" evidence="1">
    <location>
        <begin position="186"/>
        <end position="195"/>
    </location>
</feature>
<evidence type="ECO:0000259" key="2">
    <source>
        <dbReference type="PROSITE" id="PS00028"/>
    </source>
</evidence>
<comment type="caution">
    <text evidence="3">The sequence shown here is derived from an EMBL/GenBank/DDBJ whole genome shotgun (WGS) entry which is preliminary data.</text>
</comment>
<feature type="region of interest" description="Disordered" evidence="1">
    <location>
        <begin position="271"/>
        <end position="376"/>
    </location>
</feature>
<feature type="compositionally biased region" description="Polar residues" evidence="1">
    <location>
        <begin position="365"/>
        <end position="376"/>
    </location>
</feature>
<dbReference type="InterPro" id="IPR013087">
    <property type="entry name" value="Znf_C2H2_type"/>
</dbReference>
<feature type="compositionally biased region" description="Polar residues" evidence="1">
    <location>
        <begin position="316"/>
        <end position="340"/>
    </location>
</feature>
<dbReference type="AlphaFoldDB" id="A0A8H3E7N0"/>
<evidence type="ECO:0000313" key="3">
    <source>
        <dbReference type="EMBL" id="CAE7204200.1"/>
    </source>
</evidence>
<evidence type="ECO:0000313" key="4">
    <source>
        <dbReference type="Proteomes" id="UP000663827"/>
    </source>
</evidence>
<dbReference type="PROSITE" id="PS00028">
    <property type="entry name" value="ZINC_FINGER_C2H2_1"/>
    <property type="match status" value="1"/>
</dbReference>
<protein>
    <recommendedName>
        <fullName evidence="2">C2H2-type domain-containing protein</fullName>
    </recommendedName>
</protein>
<proteinExistence type="predicted"/>
<reference evidence="3" key="1">
    <citation type="submission" date="2021-01" db="EMBL/GenBank/DDBJ databases">
        <authorList>
            <person name="Kaushik A."/>
        </authorList>
    </citation>
    <scope>NUCLEOTIDE SEQUENCE</scope>
    <source>
        <strain evidence="3">AG5</strain>
    </source>
</reference>
<name>A0A8H3E7N0_9AGAM</name>
<feature type="domain" description="C2H2-type" evidence="2">
    <location>
        <begin position="257"/>
        <end position="280"/>
    </location>
</feature>
<sequence>MAKRGGPSRPFQRANQPRQSAPARMDHEVIVIDSSDDDAPPPPPPPRPAPKLTETITISSSDSDNVPPKVQSPIRPKRQSLGDKPIPRPIASGSRPIRGRPRPQATTRKLSLAANDGAVLPPLPPSERDTPSPPQKSPSNPHVYRTTGGPSSDGDSQSSGEIIETRLVQQEQKSIVLGSGNSTSESESKPLDKASPRKNIPIPSSPTPETEPEPEPLLESIANVSLYDEQQGQDRAVAQAAEAVENVTLSPTEAFTCGVGSCTASFATAGQLHQHTSRDHGIRLQQNKRRKRKASDEHEDVPAKRRTTALPIASSVPASSRNTPASVGSQASDQFVQRKNTIGFEPFAQRVSDQESLTSDRNDIQEISSSGSPAPS</sequence>
<feature type="compositionally biased region" description="Low complexity" evidence="1">
    <location>
        <begin position="55"/>
        <end position="64"/>
    </location>
</feature>
<organism evidence="3 4">
    <name type="scientific">Rhizoctonia solani</name>
    <dbReference type="NCBI Taxonomy" id="456999"/>
    <lineage>
        <taxon>Eukaryota</taxon>
        <taxon>Fungi</taxon>
        <taxon>Dikarya</taxon>
        <taxon>Basidiomycota</taxon>
        <taxon>Agaricomycotina</taxon>
        <taxon>Agaricomycetes</taxon>
        <taxon>Cantharellales</taxon>
        <taxon>Ceratobasidiaceae</taxon>
        <taxon>Rhizoctonia</taxon>
    </lineage>
</organism>
<feature type="compositionally biased region" description="Basic and acidic residues" evidence="1">
    <location>
        <begin position="294"/>
        <end position="303"/>
    </location>
</feature>
<gene>
    <name evidence="3" type="ORF">RDB_LOCUS141751</name>
</gene>
<feature type="compositionally biased region" description="Pro residues" evidence="1">
    <location>
        <begin position="40"/>
        <end position="49"/>
    </location>
</feature>
<feature type="compositionally biased region" description="Low complexity" evidence="1">
    <location>
        <begin position="148"/>
        <end position="160"/>
    </location>
</feature>
<feature type="region of interest" description="Disordered" evidence="1">
    <location>
        <begin position="1"/>
        <end position="216"/>
    </location>
</feature>
<feature type="compositionally biased region" description="Polar residues" evidence="1">
    <location>
        <begin position="167"/>
        <end position="185"/>
    </location>
</feature>
<dbReference type="Proteomes" id="UP000663827">
    <property type="component" value="Unassembled WGS sequence"/>
</dbReference>
<evidence type="ECO:0000256" key="1">
    <source>
        <dbReference type="SAM" id="MobiDB-lite"/>
    </source>
</evidence>
<feature type="non-terminal residue" evidence="3">
    <location>
        <position position="376"/>
    </location>
</feature>
<accession>A0A8H3E7N0</accession>